<comment type="caution">
    <text evidence="3">The sequence shown here is derived from an EMBL/GenBank/DDBJ whole genome shotgun (WGS) entry which is preliminary data.</text>
</comment>
<organism evidence="3 4">
    <name type="scientific">Aurantimonas manganoxydans (strain ATCC BAA-1229 / DSM 21871 / SI85-9A1)</name>
    <dbReference type="NCBI Taxonomy" id="287752"/>
    <lineage>
        <taxon>Bacteria</taxon>
        <taxon>Pseudomonadati</taxon>
        <taxon>Pseudomonadota</taxon>
        <taxon>Alphaproteobacteria</taxon>
        <taxon>Hyphomicrobiales</taxon>
        <taxon>Aurantimonadaceae</taxon>
        <taxon>Aurantimonas</taxon>
    </lineage>
</organism>
<dbReference type="InterPro" id="IPR029055">
    <property type="entry name" value="Ntn_hydrolases_N"/>
</dbReference>
<dbReference type="Proteomes" id="UP000000321">
    <property type="component" value="Unassembled WGS sequence"/>
</dbReference>
<name>Q1YE60_AURMS</name>
<keyword evidence="4" id="KW-1185">Reference proteome</keyword>
<evidence type="ECO:0000259" key="2">
    <source>
        <dbReference type="PROSITE" id="PS51278"/>
    </source>
</evidence>
<keyword evidence="3" id="KW-0808">Transferase</keyword>
<dbReference type="OrthoDB" id="9804310at2"/>
<sequence>MCRLLAYAGPPVFLDRLLIEPRASLISQSLAAREAKTVVNGDGCGIGWYGERPEPGVYRAILPAWSDANLVSLCRQIRAPLFVAHVRSATYGEVSTANCHPFSDGRHLFLHNGQIGGYARLRRQIDALIPDALYPRRRGTSDSEAIFLSALGRGLATDPVGAIAATLAEIEATAARTGEIAPVRFAAIHTDGETLWAYRWASDGPPPSLYWRREGAGVVIASEPCDDAERWTMVSADTVLMISRNGTMRSRAFCPRLADRAAA</sequence>
<evidence type="ECO:0000313" key="4">
    <source>
        <dbReference type="Proteomes" id="UP000000321"/>
    </source>
</evidence>
<feature type="domain" description="Glutamine amidotransferase type-2" evidence="2">
    <location>
        <begin position="2"/>
        <end position="245"/>
    </location>
</feature>
<protein>
    <submittedName>
        <fullName evidence="3">Glutamine amidotransferase</fullName>
    </submittedName>
</protein>
<dbReference type="EMBL" id="AAPJ01000009">
    <property type="protein sequence ID" value="EAS48539.1"/>
    <property type="molecule type" value="Genomic_DNA"/>
</dbReference>
<dbReference type="InterPro" id="IPR052373">
    <property type="entry name" value="Gamma-glu_amide_hydrolase"/>
</dbReference>
<dbReference type="InterPro" id="IPR017932">
    <property type="entry name" value="GATase_2_dom"/>
</dbReference>
<evidence type="ECO:0000256" key="1">
    <source>
        <dbReference type="ARBA" id="ARBA00022962"/>
    </source>
</evidence>
<dbReference type="PANTHER" id="PTHR43187:SF1">
    <property type="entry name" value="GLUTAMINE AMIDOTRANSFERASE DUG3-RELATED"/>
    <property type="match status" value="1"/>
</dbReference>
<keyword evidence="1 3" id="KW-0315">Glutamine amidotransferase</keyword>
<accession>Q1YE60</accession>
<evidence type="ECO:0000313" key="3">
    <source>
        <dbReference type="EMBL" id="EAS48539.1"/>
    </source>
</evidence>
<dbReference type="RefSeq" id="WP_009211367.1">
    <property type="nucleotide sequence ID" value="NZ_BBWP01000039.1"/>
</dbReference>
<dbReference type="GO" id="GO:0016740">
    <property type="term" value="F:transferase activity"/>
    <property type="evidence" value="ECO:0007669"/>
    <property type="project" value="UniProtKB-KW"/>
</dbReference>
<dbReference type="SUPFAM" id="SSF56235">
    <property type="entry name" value="N-terminal nucleophile aminohydrolases (Ntn hydrolases)"/>
    <property type="match status" value="1"/>
</dbReference>
<dbReference type="Gene3D" id="3.60.20.10">
    <property type="entry name" value="Glutamine Phosphoribosylpyrophosphate, subunit 1, domain 1"/>
    <property type="match status" value="1"/>
</dbReference>
<dbReference type="AlphaFoldDB" id="Q1YE60"/>
<dbReference type="CDD" id="cd01908">
    <property type="entry name" value="YafJ"/>
    <property type="match status" value="1"/>
</dbReference>
<dbReference type="HOGENOM" id="CLU_042555_0_0_5"/>
<reference evidence="3 4" key="1">
    <citation type="journal article" date="2008" name="Appl. Environ. Microbiol.">
        <title>Genomic insights into Mn(II) oxidation by the marine alphaproteobacterium Aurantimonas sp. strain SI85-9A1.</title>
        <authorList>
            <person name="Dick G.J."/>
            <person name="Podell S."/>
            <person name="Johnson H.A."/>
            <person name="Rivera-Espinoza Y."/>
            <person name="Bernier-Latmani R."/>
            <person name="McCarthy J.K."/>
            <person name="Torpey J.W."/>
            <person name="Clement B.G."/>
            <person name="Gaasterland T."/>
            <person name="Tebo B.M."/>
        </authorList>
    </citation>
    <scope>NUCLEOTIDE SEQUENCE [LARGE SCALE GENOMIC DNA]</scope>
    <source>
        <strain evidence="3 4">SI85-9A1</strain>
    </source>
</reference>
<dbReference type="PROSITE" id="PS51278">
    <property type="entry name" value="GATASE_TYPE_2"/>
    <property type="match status" value="1"/>
</dbReference>
<gene>
    <name evidence="3" type="ORF">SI859A1_03558</name>
</gene>
<dbReference type="Pfam" id="PF13230">
    <property type="entry name" value="GATase_4"/>
    <property type="match status" value="1"/>
</dbReference>
<dbReference type="BioCyc" id="AURANTIMONAS:SI859A1_03558-MONOMER"/>
<proteinExistence type="predicted"/>
<dbReference type="InterPro" id="IPR026869">
    <property type="entry name" value="EgtC-like"/>
</dbReference>
<dbReference type="PANTHER" id="PTHR43187">
    <property type="entry name" value="GLUTAMINE AMIDOTRANSFERASE DUG3-RELATED"/>
    <property type="match status" value="1"/>
</dbReference>